<dbReference type="EMBL" id="PKPP01003932">
    <property type="protein sequence ID" value="PWA66939.1"/>
    <property type="molecule type" value="Genomic_DNA"/>
</dbReference>
<comment type="caution">
    <text evidence="4">The sequence shown here is derived from an EMBL/GenBank/DDBJ whole genome shotgun (WGS) entry which is preliminary data.</text>
</comment>
<dbReference type="AlphaFoldDB" id="A0A2U1N0A6"/>
<feature type="domain" description="RRM" evidence="3">
    <location>
        <begin position="42"/>
        <end position="119"/>
    </location>
</feature>
<feature type="region of interest" description="Disordered" evidence="2">
    <location>
        <begin position="394"/>
        <end position="444"/>
    </location>
</feature>
<dbReference type="Proteomes" id="UP000245207">
    <property type="component" value="Unassembled WGS sequence"/>
</dbReference>
<dbReference type="InterPro" id="IPR000504">
    <property type="entry name" value="RRM_dom"/>
</dbReference>
<dbReference type="GO" id="GO:0003723">
    <property type="term" value="F:RNA binding"/>
    <property type="evidence" value="ECO:0007669"/>
    <property type="project" value="UniProtKB-UniRule"/>
</dbReference>
<dbReference type="SUPFAM" id="SSF54928">
    <property type="entry name" value="RNA-binding domain, RBD"/>
    <property type="match status" value="1"/>
</dbReference>
<feature type="compositionally biased region" description="Basic and acidic residues" evidence="2">
    <location>
        <begin position="397"/>
        <end position="439"/>
    </location>
</feature>
<organism evidence="4 5">
    <name type="scientific">Artemisia annua</name>
    <name type="common">Sweet wormwood</name>
    <dbReference type="NCBI Taxonomy" id="35608"/>
    <lineage>
        <taxon>Eukaryota</taxon>
        <taxon>Viridiplantae</taxon>
        <taxon>Streptophyta</taxon>
        <taxon>Embryophyta</taxon>
        <taxon>Tracheophyta</taxon>
        <taxon>Spermatophyta</taxon>
        <taxon>Magnoliopsida</taxon>
        <taxon>eudicotyledons</taxon>
        <taxon>Gunneridae</taxon>
        <taxon>Pentapetalae</taxon>
        <taxon>asterids</taxon>
        <taxon>campanulids</taxon>
        <taxon>Asterales</taxon>
        <taxon>Asteraceae</taxon>
        <taxon>Asteroideae</taxon>
        <taxon>Anthemideae</taxon>
        <taxon>Artemisiinae</taxon>
        <taxon>Artemisia</taxon>
    </lineage>
</organism>
<dbReference type="Pfam" id="PF00076">
    <property type="entry name" value="RRM_1"/>
    <property type="match status" value="1"/>
</dbReference>
<sequence>MVISNSNSSKGNEWTWVFNGRHKQHKKPIDNPYSKDVERIAKSFYVTNFPNYVDAKRLWQVCEPYGRIVDAYIASKPSKRGKRFGFVRFMGIVNAEEFAKRLANIWIESFHLFAAVARFNRPQSRKVNEETYHPRNRVPTPIDSKVNNLSANIFGAKSFASVVNGGENRNSSDQPRGELRRVAMSDSDLIKVEESTKVALVKVRDVGTMNAVYRLCRSEGFTQIKVHYIGGLWLWIQFEDAASCNAFRNNVAMKNVFSSIKSVSQNFVIDERMIWIEISGLPLCAWGSNAYKRVANVLGKFMFFEIDQDSSLGIGRVCIATKQKSSISENVQVVINGEEYMVRVNEIATWSIKIEDDVVSEEAASDKEEKGDAIEEEESLCDDNVNEIELDQVEVSTEEKQQETEVEEKVTHGEKKQQEKEVEEKTSHVDGDQEGKSYEVETDPSCPPGFEYLKKKKQDTHHQQSCEYSNTSKCSTTFAKYRKKGVRGISMIHEMSRLIDIGYALGYDVRGCRKSLKRLLNESVQESKMTHLELFRLKSMWGNYSFDYACSLARGRSGGIISIWDPAMFIKSNIWCGDHYLIVEVTTGARFKDRLKLLKVKIKEWFQVTKQLEQSHEQGIRNRINELDQKLDTNVATDLDREERLKLMQECEDFERLSSVSVINGPFIDERTTGIEPARGGFTIHCLDPLGYIRPYPRTKIDVSHNHINKERK</sequence>
<keyword evidence="5" id="KW-1185">Reference proteome</keyword>
<dbReference type="PROSITE" id="PS50102">
    <property type="entry name" value="RRM"/>
    <property type="match status" value="1"/>
</dbReference>
<name>A0A2U1N0A6_ARTAN</name>
<evidence type="ECO:0000256" key="1">
    <source>
        <dbReference type="PROSITE-ProRule" id="PRU00176"/>
    </source>
</evidence>
<reference evidence="4 5" key="1">
    <citation type="journal article" date="2018" name="Mol. Plant">
        <title>The genome of Artemisia annua provides insight into the evolution of Asteraceae family and artemisinin biosynthesis.</title>
        <authorList>
            <person name="Shen Q."/>
            <person name="Zhang L."/>
            <person name="Liao Z."/>
            <person name="Wang S."/>
            <person name="Yan T."/>
            <person name="Shi P."/>
            <person name="Liu M."/>
            <person name="Fu X."/>
            <person name="Pan Q."/>
            <person name="Wang Y."/>
            <person name="Lv Z."/>
            <person name="Lu X."/>
            <person name="Zhang F."/>
            <person name="Jiang W."/>
            <person name="Ma Y."/>
            <person name="Chen M."/>
            <person name="Hao X."/>
            <person name="Li L."/>
            <person name="Tang Y."/>
            <person name="Lv G."/>
            <person name="Zhou Y."/>
            <person name="Sun X."/>
            <person name="Brodelius P.E."/>
            <person name="Rose J.K.C."/>
            <person name="Tang K."/>
        </authorList>
    </citation>
    <scope>NUCLEOTIDE SEQUENCE [LARGE SCALE GENOMIC DNA]</scope>
    <source>
        <strain evidence="5">cv. Huhao1</strain>
        <tissue evidence="4">Leaf</tissue>
    </source>
</reference>
<evidence type="ECO:0000256" key="2">
    <source>
        <dbReference type="SAM" id="MobiDB-lite"/>
    </source>
</evidence>
<dbReference type="CDD" id="cd00590">
    <property type="entry name" value="RRM_SF"/>
    <property type="match status" value="1"/>
</dbReference>
<keyword evidence="1" id="KW-0694">RNA-binding</keyword>
<accession>A0A2U1N0A6</accession>
<dbReference type="InterPro" id="IPR035979">
    <property type="entry name" value="RBD_domain_sf"/>
</dbReference>
<gene>
    <name evidence="4" type="ORF">CTI12_AA322370</name>
</gene>
<evidence type="ECO:0000313" key="5">
    <source>
        <dbReference type="Proteomes" id="UP000245207"/>
    </source>
</evidence>
<dbReference type="SMART" id="SM00360">
    <property type="entry name" value="RRM"/>
    <property type="match status" value="1"/>
</dbReference>
<proteinExistence type="predicted"/>
<protein>
    <recommendedName>
        <fullName evidence="3">RRM domain-containing protein</fullName>
    </recommendedName>
</protein>
<dbReference type="Gene3D" id="3.30.70.330">
    <property type="match status" value="1"/>
</dbReference>
<dbReference type="InterPro" id="IPR012677">
    <property type="entry name" value="Nucleotide-bd_a/b_plait_sf"/>
</dbReference>
<evidence type="ECO:0000313" key="4">
    <source>
        <dbReference type="EMBL" id="PWA66939.1"/>
    </source>
</evidence>
<evidence type="ECO:0000259" key="3">
    <source>
        <dbReference type="PROSITE" id="PS50102"/>
    </source>
</evidence>